<feature type="chain" id="PRO_5016786403" evidence="16">
    <location>
        <begin position="26"/>
        <end position="448"/>
    </location>
</feature>
<name>A0A371HXA3_MUCPR</name>
<dbReference type="InterPro" id="IPR032675">
    <property type="entry name" value="LRR_dom_sf"/>
</dbReference>
<dbReference type="GO" id="GO:0004672">
    <property type="term" value="F:protein kinase activity"/>
    <property type="evidence" value="ECO:0007669"/>
    <property type="project" value="InterPro"/>
</dbReference>
<dbReference type="InterPro" id="IPR046959">
    <property type="entry name" value="PRK1-6/SRF4-like"/>
</dbReference>
<gene>
    <name evidence="18" type="ORF">CR513_08454</name>
</gene>
<dbReference type="AlphaFoldDB" id="A0A371HXA3"/>
<dbReference type="SUPFAM" id="SSF56112">
    <property type="entry name" value="Protein kinase-like (PK-like)"/>
    <property type="match status" value="1"/>
</dbReference>
<evidence type="ECO:0000256" key="2">
    <source>
        <dbReference type="ARBA" id="ARBA00004191"/>
    </source>
</evidence>
<dbReference type="InterPro" id="IPR011009">
    <property type="entry name" value="Kinase-like_dom_sf"/>
</dbReference>
<comment type="caution">
    <text evidence="18">The sequence shown here is derived from an EMBL/GenBank/DDBJ whole genome shotgun (WGS) entry which is preliminary data.</text>
</comment>
<keyword evidence="9" id="KW-0611">Plant defense</keyword>
<dbReference type="STRING" id="157652.A0A371HXA3"/>
<dbReference type="InterPro" id="IPR001611">
    <property type="entry name" value="Leu-rich_rpt"/>
</dbReference>
<organism evidence="18 19">
    <name type="scientific">Mucuna pruriens</name>
    <name type="common">Velvet bean</name>
    <name type="synonym">Dolichos pruriens</name>
    <dbReference type="NCBI Taxonomy" id="157652"/>
    <lineage>
        <taxon>Eukaryota</taxon>
        <taxon>Viridiplantae</taxon>
        <taxon>Streptophyta</taxon>
        <taxon>Embryophyta</taxon>
        <taxon>Tracheophyta</taxon>
        <taxon>Spermatophyta</taxon>
        <taxon>Magnoliopsida</taxon>
        <taxon>eudicotyledons</taxon>
        <taxon>Gunneridae</taxon>
        <taxon>Pentapetalae</taxon>
        <taxon>rosids</taxon>
        <taxon>fabids</taxon>
        <taxon>Fabales</taxon>
        <taxon>Fabaceae</taxon>
        <taxon>Papilionoideae</taxon>
        <taxon>50 kb inversion clade</taxon>
        <taxon>NPAAA clade</taxon>
        <taxon>indigoferoid/millettioid clade</taxon>
        <taxon>Phaseoleae</taxon>
        <taxon>Mucuna</taxon>
    </lineage>
</organism>
<dbReference type="OrthoDB" id="4062651at2759"/>
<feature type="non-terminal residue" evidence="18">
    <location>
        <position position="1"/>
    </location>
</feature>
<feature type="transmembrane region" description="Helical" evidence="15">
    <location>
        <begin position="267"/>
        <end position="289"/>
    </location>
</feature>
<keyword evidence="10 15" id="KW-1133">Transmembrane helix</keyword>
<comment type="subcellular location">
    <subcellularLocation>
        <location evidence="1">Membrane</location>
        <topology evidence="1">Peripheral membrane protein</topology>
    </subcellularLocation>
    <subcellularLocation>
        <location evidence="2">Secreted</location>
        <location evidence="2">Cell wall</location>
    </subcellularLocation>
</comment>
<dbReference type="Gene3D" id="3.30.200.20">
    <property type="entry name" value="Phosphorylase Kinase, domain 1"/>
    <property type="match status" value="1"/>
</dbReference>
<evidence type="ECO:0000256" key="4">
    <source>
        <dbReference type="ARBA" id="ARBA00022525"/>
    </source>
</evidence>
<sequence length="448" mass="48633">MERSYVFIFVLVSVLCLFLSQPARSEDDSRALLALKSSIDVLDKLPWREGSDVCTWLGVRDCFNGRVRKLVLEHSNLTGALDSKILNRLDQLRVLSFKSNSLSGQIPDLSALINLKSIFLNDNNFSGEFPASVALLHRVKVIVFSGNHISGDIPASLLKLRRLYVLYLEDNLFTGRIPGFNQTSLRYLNVSNNRLSGEIPVTSALIRFNASSFTGNRGLCGEQIQQACKNGSVSLPPSISPSYPMIPRGTATGTTSTSSKRTKLLKIIGGSVGGVVMVVLCMVVVWAICAKRRKRVGSGTRSKGGGGDVAEGEVGATGSGGGEGDNKQGGFAWEGEGLGKLVFCGGGDREMSYSLEDLLKASAETLGRGIVGSTYKAVMESGFIVTVKRLKDARYPALEEFRAHIQVLGRLTHPNLVPLRAYFQAKEERLLVYDYFPNGSLFSLIHDA</sequence>
<dbReference type="GO" id="GO:0016020">
    <property type="term" value="C:membrane"/>
    <property type="evidence" value="ECO:0007669"/>
    <property type="project" value="UniProtKB-SubCell"/>
</dbReference>
<evidence type="ECO:0000256" key="16">
    <source>
        <dbReference type="SAM" id="SignalP"/>
    </source>
</evidence>
<keyword evidence="5" id="KW-0433">Leucine-rich repeat</keyword>
<feature type="region of interest" description="Disordered" evidence="14">
    <location>
        <begin position="297"/>
        <end position="329"/>
    </location>
</feature>
<evidence type="ECO:0000259" key="17">
    <source>
        <dbReference type="PROSITE" id="PS50011"/>
    </source>
</evidence>
<keyword evidence="3" id="KW-0134">Cell wall</keyword>
<dbReference type="Pfam" id="PF00560">
    <property type="entry name" value="LRR_1"/>
    <property type="match status" value="2"/>
</dbReference>
<dbReference type="Proteomes" id="UP000257109">
    <property type="component" value="Unassembled WGS sequence"/>
</dbReference>
<proteinExistence type="inferred from homology"/>
<keyword evidence="8" id="KW-0677">Repeat</keyword>
<evidence type="ECO:0000256" key="12">
    <source>
        <dbReference type="ARBA" id="ARBA00023157"/>
    </source>
</evidence>
<dbReference type="Pfam" id="PF08263">
    <property type="entry name" value="LRRNT_2"/>
    <property type="match status" value="1"/>
</dbReference>
<evidence type="ECO:0000256" key="15">
    <source>
        <dbReference type="SAM" id="Phobius"/>
    </source>
</evidence>
<dbReference type="InterPro" id="IPR000719">
    <property type="entry name" value="Prot_kinase_dom"/>
</dbReference>
<evidence type="ECO:0000256" key="9">
    <source>
        <dbReference type="ARBA" id="ARBA00022821"/>
    </source>
</evidence>
<evidence type="ECO:0000256" key="8">
    <source>
        <dbReference type="ARBA" id="ARBA00022737"/>
    </source>
</evidence>
<dbReference type="Gene3D" id="3.80.10.10">
    <property type="entry name" value="Ribonuclease Inhibitor"/>
    <property type="match status" value="2"/>
</dbReference>
<dbReference type="FunFam" id="3.80.10.10:FF:000400">
    <property type="entry name" value="Nuclear pore complex protein NUP107"/>
    <property type="match status" value="1"/>
</dbReference>
<keyword evidence="4" id="KW-0964">Secreted</keyword>
<evidence type="ECO:0000256" key="6">
    <source>
        <dbReference type="ARBA" id="ARBA00022692"/>
    </source>
</evidence>
<dbReference type="GO" id="GO:0006952">
    <property type="term" value="P:defense response"/>
    <property type="evidence" value="ECO:0007669"/>
    <property type="project" value="UniProtKB-KW"/>
</dbReference>
<evidence type="ECO:0000256" key="7">
    <source>
        <dbReference type="ARBA" id="ARBA00022729"/>
    </source>
</evidence>
<keyword evidence="19" id="KW-1185">Reference proteome</keyword>
<evidence type="ECO:0000313" key="19">
    <source>
        <dbReference type="Proteomes" id="UP000257109"/>
    </source>
</evidence>
<dbReference type="InterPro" id="IPR013210">
    <property type="entry name" value="LRR_N_plant-typ"/>
</dbReference>
<dbReference type="Pfam" id="PF00069">
    <property type="entry name" value="Pkinase"/>
    <property type="match status" value="1"/>
</dbReference>
<dbReference type="PANTHER" id="PTHR48007">
    <property type="entry name" value="LEUCINE-RICH REPEAT RECEPTOR-LIKE PROTEIN KINASE PXC1"/>
    <property type="match status" value="1"/>
</dbReference>
<dbReference type="EMBL" id="QJKJ01001468">
    <property type="protein sequence ID" value="RDY07428.1"/>
    <property type="molecule type" value="Genomic_DNA"/>
</dbReference>
<feature type="signal peptide" evidence="16">
    <location>
        <begin position="1"/>
        <end position="25"/>
    </location>
</feature>
<evidence type="ECO:0000256" key="10">
    <source>
        <dbReference type="ARBA" id="ARBA00022989"/>
    </source>
</evidence>
<evidence type="ECO:0000256" key="11">
    <source>
        <dbReference type="ARBA" id="ARBA00023136"/>
    </source>
</evidence>
<feature type="domain" description="Protein kinase" evidence="17">
    <location>
        <begin position="360"/>
        <end position="448"/>
    </location>
</feature>
<accession>A0A371HXA3</accession>
<keyword evidence="6 15" id="KW-0812">Transmembrane</keyword>
<reference evidence="18" key="1">
    <citation type="submission" date="2018-05" db="EMBL/GenBank/DDBJ databases">
        <title>Draft genome of Mucuna pruriens seed.</title>
        <authorList>
            <person name="Nnadi N.E."/>
            <person name="Vos R."/>
            <person name="Hasami M.H."/>
            <person name="Devisetty U.K."/>
            <person name="Aguiy J.C."/>
        </authorList>
    </citation>
    <scope>NUCLEOTIDE SEQUENCE [LARGE SCALE GENOMIC DNA]</scope>
    <source>
        <strain evidence="18">JCA_2017</strain>
    </source>
</reference>
<keyword evidence="12" id="KW-1015">Disulfide bond</keyword>
<protein>
    <submittedName>
        <fullName evidence="18">Inactive leucine-rich repeat receptor-like serine/threonine-protein kinase</fullName>
    </submittedName>
</protein>
<dbReference type="PANTHER" id="PTHR48007:SF39">
    <property type="entry name" value="PROTEIN KINASE DOMAIN-CONTAINING PROTEIN"/>
    <property type="match status" value="1"/>
</dbReference>
<evidence type="ECO:0000256" key="5">
    <source>
        <dbReference type="ARBA" id="ARBA00022614"/>
    </source>
</evidence>
<keyword evidence="7 16" id="KW-0732">Signal</keyword>
<comment type="similarity">
    <text evidence="13">Belongs to the polygalacturonase-inhibiting protein family.</text>
</comment>
<feature type="compositionally biased region" description="Gly residues" evidence="14">
    <location>
        <begin position="302"/>
        <end position="323"/>
    </location>
</feature>
<dbReference type="PROSITE" id="PS50011">
    <property type="entry name" value="PROTEIN_KINASE_DOM"/>
    <property type="match status" value="1"/>
</dbReference>
<dbReference type="SUPFAM" id="SSF52058">
    <property type="entry name" value="L domain-like"/>
    <property type="match status" value="1"/>
</dbReference>
<dbReference type="GO" id="GO:0005524">
    <property type="term" value="F:ATP binding"/>
    <property type="evidence" value="ECO:0007669"/>
    <property type="project" value="InterPro"/>
</dbReference>
<evidence type="ECO:0000256" key="1">
    <source>
        <dbReference type="ARBA" id="ARBA00004170"/>
    </source>
</evidence>
<evidence type="ECO:0000256" key="3">
    <source>
        <dbReference type="ARBA" id="ARBA00022512"/>
    </source>
</evidence>
<evidence type="ECO:0000256" key="14">
    <source>
        <dbReference type="SAM" id="MobiDB-lite"/>
    </source>
</evidence>
<evidence type="ECO:0000313" key="18">
    <source>
        <dbReference type="EMBL" id="RDY07428.1"/>
    </source>
</evidence>
<keyword evidence="11 15" id="KW-0472">Membrane</keyword>
<evidence type="ECO:0000256" key="13">
    <source>
        <dbReference type="ARBA" id="ARBA00038043"/>
    </source>
</evidence>